<organism evidence="2 3">
    <name type="scientific">Fulvitalea axinellae</name>
    <dbReference type="NCBI Taxonomy" id="1182444"/>
    <lineage>
        <taxon>Bacteria</taxon>
        <taxon>Pseudomonadati</taxon>
        <taxon>Bacteroidota</taxon>
        <taxon>Cytophagia</taxon>
        <taxon>Cytophagales</taxon>
        <taxon>Persicobacteraceae</taxon>
        <taxon>Fulvitalea</taxon>
    </lineage>
</organism>
<feature type="region of interest" description="Disordered" evidence="1">
    <location>
        <begin position="1598"/>
        <end position="1621"/>
    </location>
</feature>
<keyword evidence="3" id="KW-1185">Reference proteome</keyword>
<evidence type="ECO:0000313" key="3">
    <source>
        <dbReference type="Proteomes" id="UP001348817"/>
    </source>
</evidence>
<dbReference type="Gene3D" id="2.180.10.10">
    <property type="entry name" value="RHS repeat-associated core"/>
    <property type="match status" value="2"/>
</dbReference>
<dbReference type="NCBIfam" id="TIGR03696">
    <property type="entry name" value="Rhs_assc_core"/>
    <property type="match status" value="1"/>
</dbReference>
<dbReference type="InterPro" id="IPR050708">
    <property type="entry name" value="T6SS_VgrG/RHS"/>
</dbReference>
<name>A0AAU9D162_9BACT</name>
<evidence type="ECO:0008006" key="4">
    <source>
        <dbReference type="Google" id="ProtNLM"/>
    </source>
</evidence>
<gene>
    <name evidence="2" type="ORF">FUAX_53190</name>
</gene>
<accession>A0AAU9D162</accession>
<protein>
    <recommendedName>
        <fullName evidence="4">RHS repeat-associated core domain-containing protein</fullName>
    </recommendedName>
</protein>
<dbReference type="KEGG" id="fax:FUAX_53190"/>
<evidence type="ECO:0000313" key="2">
    <source>
        <dbReference type="EMBL" id="BDD12887.1"/>
    </source>
</evidence>
<feature type="region of interest" description="Disordered" evidence="1">
    <location>
        <begin position="2226"/>
        <end position="2249"/>
    </location>
</feature>
<geneLocation type="plasmid" evidence="2 3">
    <name>pFA7</name>
</geneLocation>
<feature type="region of interest" description="Disordered" evidence="1">
    <location>
        <begin position="2084"/>
        <end position="2104"/>
    </location>
</feature>
<feature type="region of interest" description="Disordered" evidence="1">
    <location>
        <begin position="2720"/>
        <end position="2739"/>
    </location>
</feature>
<feature type="compositionally biased region" description="Polar residues" evidence="1">
    <location>
        <begin position="2727"/>
        <end position="2739"/>
    </location>
</feature>
<evidence type="ECO:0000256" key="1">
    <source>
        <dbReference type="SAM" id="MobiDB-lite"/>
    </source>
</evidence>
<dbReference type="EMBL" id="AP025321">
    <property type="protein sequence ID" value="BDD12887.1"/>
    <property type="molecule type" value="Genomic_DNA"/>
</dbReference>
<feature type="region of interest" description="Disordered" evidence="1">
    <location>
        <begin position="1746"/>
        <end position="1765"/>
    </location>
</feature>
<dbReference type="PANTHER" id="PTHR32305:SF15">
    <property type="entry name" value="PROTEIN RHSA-RELATED"/>
    <property type="match status" value="1"/>
</dbReference>
<sequence length="2739" mass="306394">MPTSRTFIRIWVLFFWVALSLSHSLVAQEQPKTSTLDPVSIGPGIPPGYEVLKSRSFSAENISLSGLETSLFPPYWCDGSQGRLMLFSLAHENVASFEPEEGSRTDNYKVTVSNPDGEVLFDRTLYLTLHKGEYNTIALFTTPVSCSDHFVLKLENLGGAVGGHGKDDLTIRQELLGKTDALAVATRSNAKASSATGGLGIESGKNASLNVGENQGKVVINFQGDWDYLTWNGESMATKKIDVEWVFINKNDVDNIQGITTAQEAFSLKKGTRIRVEDFLSGYPIPGLYPDGKIWVRAKPVALVDLGNQKSVLWSPEPGKGDPESSVWTYGPAGGYGTMNPQSPWSGLSDLIWQRTTGFAEGNKQKSVANYFDGTMRQRQAVTELKSERDRAVVAETFYDFEGRPVLNVMPAPSDEKNIAYKHNFNVWAEGDGKAKYDHDGKVGPMDSRNKGAAHYFSAQNSLTEGGQNIKDLYPGIPESEGYVYSLTRFANDATGRVKRSAGPGKTFGIRQGHDSRNYYLEADAGELYRLFGKQTGEYSGHYSKTASIDPNGQGSVSYTDNQGRTIATALIGDTPAGVSPLGYGFRNTIHSELRLSADLTEGKLEDRKTFAHLLAGSVDYEFWVSIAPEEQFQENANMFRGTDLFFDVEIFLLNEKNEKIPLSPQSQLFDAKTDNSVFSIRYDICQKGVDQTPVPFQTKTFKLKFKLSEPGQYTFVKSVTQSDLDYETLKNKLIEGNAEILELQQIRDEKKQDAENYCDVEIYSGMDSDSPEADKAAYRDFVNRQAREGVADRLSSIWMLIREQQLLGLLDKTPQEREVYNTMAERAETILLEFNSTFFPEAQGAPLPSLSGIPDIDMSQVLELAKNDALEQGFPSELVEQSLGLINTHDRFCELDFVMKWVRSEIFDNILNMASTRQELGVALDLSNQPTFAQIAGHDPFWNNTPPSGIDVITVDQVSGFDDSGLPLVWNKGAGMVEKADIILDPEQNKRVLRQYNGLYANPLFAPLTLMRKKNKLSEKEYRLQADMTALNIFKSSYREKKNERLKAKAPSGCEALDARFGRNPGNREDLVDEVNKQNQNAVEAGIVEPGENGTLVFPMPSALEIRNRVRIMMAHINVTIDNGSILTGDETETEQCKALRKEVDTAIEDKLVDYLTAQLTDSPEARIHGGRIFSTEINEQMDQGSGPLYDIFVTELGKLESCIGADVIASVPGKVGQENPWKENCTLTLGDILDDDEREPGDPDSGFDPGNTGAYSITAETYPAAGGYGTPASGSLDERVKHWLSLLGQDTGGIDLSDDSDINLNLQNLIGENEGHIVIPHGLNLPRVQCLNLSHNNLAYPFPDDFLDTENTDPLFSNCGLSIEHNMLTFKHIVPLLRQYGDLYKITYSPQRTLKLGKPNSKVGTNQEIKFSTDVDGDFEGCEYEWVKIVNGRPIRVSTEKEFSIPSAKASDAGQYRLFIRHKDAPDLVLETEPFNISVDPEPVNPPVLDKNICLRYAGLKRLGPTGGDIADHIRARCIDNINKDIDDEFEKKKKEVADKLLAEWLENNRLELLGWVDRSVTFKYTDQEYHRTLYYYDQAGNLTRTVPPEGFSTVNSGTGGQKDVPDHGAEVSDGNPRAGRLTTDYKYNSLNQLVWQRTPDAGETFFRYDSQGRMRISQNAQQRNDSKFSYTKYDALGRVIESGEANYASYTNGSFELTQSNYGQFRKNFLDKPDFPASENGMELWYVTKTHYNDPADSGDGTVIGDHNAQPVPEGQDAPSPFKQQQLRNRVSWVEHFNGKLSGIADDDKEAIRAATFYSYDIHGNVKSLLKKIPGMDDAKRLDYEYDLISGNVNRVYYQFGRPDAFTHRYEYDADNRIVEVYTSTSNTGTQNTDLGWYHEASYEYYPHGPLARVILEGDDAEKDLQRQEYYYTLQGWIKAVNTPQDGNAPAQDKAMAFMLGYYDGDYRPIKAGGQWNGGLDTEMWTYKGQSEEDLERKPGQELFNGNIAWMTTALPHLGEKGLNRNLYRYDQLNRIRESKTASDGQLGNKFRTLYKYDKNGNLDRLRRFDPVGLLVDDFSYNYGETDNMPKLANRLLDLERRPTSGSHDDNDNREIYEGDDHVPDRLYKPYHRVTIRNLTLGSERNVDVKARELVLDPGFVSETGGTFVGAGGAGFGQESPAELLVYKQGDILPENLEKPGSRIEISGITLLSGQNVSLTAGEILLKPGFEVRSGANLSLVARKGDNAPGFDEQKSEDQQPGSPGKDIYEYDLIGNLVKDSRNGIERISWTPSGKVASVLKENGSKTEFLYDASGNRVAKINRPNGSEATVSHYTVDATGNQMAIYENGAVKEWNIYGSSRLGQLRLNEGETLPDEDTEAKSYRRYQLSNHLGNVLSVISDEYKDGKPKLLSASDYYPFGLNMKGGRTFSDEGYRYGFQGQESDGETGFVNYKYRMHDPVIGRFFAVDPLVASYPWNSPYAFSENRVIDGIELEGLEYYQLHIHIKNNSKGKPTLQLSHITDLTEGREKYGEKGPGVEYIYYNSLGGVSKSEMVKQSSLKGHGIWAGGNNPLATWSGMGQNSRPLYELQPVNDLDNVGYVHDQGYDLVNARGENAVWGDFATIWADELLVKMSHRAVSYAQDEISGQFKNRSFGIDMANIFSYAIHKKVDAVSRFMEKNYPGETIKASHEWYTNDDEAGQYQNYLLFLEKYMIKTTFEVNGKKYNGYKRNMSMWKKGSAKNEDGTTYTTYQPKPPR</sequence>
<dbReference type="Proteomes" id="UP001348817">
    <property type="component" value="Plasmid pFA7"/>
</dbReference>
<dbReference type="PANTHER" id="PTHR32305">
    <property type="match status" value="1"/>
</dbReference>
<dbReference type="InterPro" id="IPR022385">
    <property type="entry name" value="Rhs_assc_core"/>
</dbReference>
<reference evidence="2 3" key="1">
    <citation type="submission" date="2021-12" db="EMBL/GenBank/DDBJ databases">
        <title>Genome sequencing of bacteria with rrn-lacking chromosome and rrn-plasmid.</title>
        <authorList>
            <person name="Anda M."/>
            <person name="Iwasaki W."/>
        </authorList>
    </citation>
    <scope>NUCLEOTIDE SEQUENCE [LARGE SCALE GENOMIC DNA]</scope>
    <source>
        <strain evidence="2 3">DSM 100852</strain>
        <plasmid evidence="2 3">pFA7</plasmid>
    </source>
</reference>
<keyword evidence="2" id="KW-0614">Plasmid</keyword>
<proteinExistence type="predicted"/>
<dbReference type="RefSeq" id="WP_338396077.1">
    <property type="nucleotide sequence ID" value="NZ_AP025321.1"/>
</dbReference>
<dbReference type="SUPFAM" id="SSF69304">
    <property type="entry name" value="Tricorn protease N-terminal domain"/>
    <property type="match status" value="1"/>
</dbReference>